<dbReference type="InterPro" id="IPR000462">
    <property type="entry name" value="CDP-OH_P_trans"/>
</dbReference>
<evidence type="ECO:0000256" key="5">
    <source>
        <dbReference type="ARBA" id="ARBA00022692"/>
    </source>
</evidence>
<evidence type="ECO:0000256" key="2">
    <source>
        <dbReference type="ARBA" id="ARBA00010441"/>
    </source>
</evidence>
<evidence type="ECO:0000256" key="6">
    <source>
        <dbReference type="ARBA" id="ARBA00022989"/>
    </source>
</evidence>
<dbReference type="EC" id="2.7.8.5" evidence="11"/>
<keyword evidence="15" id="KW-1185">Reference proteome</keyword>
<keyword evidence="4 12" id="KW-0808">Transferase</keyword>
<dbReference type="Pfam" id="PF01066">
    <property type="entry name" value="CDP-OH_P_transf"/>
    <property type="match status" value="1"/>
</dbReference>
<comment type="subcellular location">
    <subcellularLocation>
        <location evidence="1">Membrane</location>
        <topology evidence="1">Multi-pass membrane protein</topology>
    </subcellularLocation>
</comment>
<dbReference type="OrthoDB" id="9796672at2"/>
<dbReference type="InterPro" id="IPR004570">
    <property type="entry name" value="Phosphatidylglycerol_P_synth"/>
</dbReference>
<organism evidence="14 15">
    <name type="scientific">Mycoplasmopsis mustelae</name>
    <dbReference type="NCBI Taxonomy" id="171289"/>
    <lineage>
        <taxon>Bacteria</taxon>
        <taxon>Bacillati</taxon>
        <taxon>Mycoplasmatota</taxon>
        <taxon>Mycoplasmoidales</taxon>
        <taxon>Metamycoplasmataceae</taxon>
        <taxon>Mycoplasmopsis</taxon>
    </lineage>
</organism>
<keyword evidence="9" id="KW-0594">Phospholipid biosynthesis</keyword>
<feature type="transmembrane region" description="Helical" evidence="13">
    <location>
        <begin position="15"/>
        <end position="34"/>
    </location>
</feature>
<accession>A0A4V3FNV1</accession>
<protein>
    <recommendedName>
        <fullName evidence="11">CDP-diacylglycerol--glycerol-3-phosphate 3-phosphatidyltransferase</fullName>
        <ecNumber evidence="11">2.7.8.5</ecNumber>
    </recommendedName>
</protein>
<dbReference type="NCBIfam" id="TIGR00560">
    <property type="entry name" value="pgsA"/>
    <property type="match status" value="1"/>
</dbReference>
<keyword evidence="7" id="KW-0443">Lipid metabolism</keyword>
<evidence type="ECO:0000256" key="1">
    <source>
        <dbReference type="ARBA" id="ARBA00004141"/>
    </source>
</evidence>
<dbReference type="GO" id="GO:0008444">
    <property type="term" value="F:CDP-diacylglycerol-glycerol-3-phosphate 3-phosphatidyltransferase activity"/>
    <property type="evidence" value="ECO:0007669"/>
    <property type="project" value="UniProtKB-UniRule"/>
</dbReference>
<keyword evidence="8 13" id="KW-0472">Membrane</keyword>
<evidence type="ECO:0000256" key="7">
    <source>
        <dbReference type="ARBA" id="ARBA00023098"/>
    </source>
</evidence>
<dbReference type="InterPro" id="IPR043130">
    <property type="entry name" value="CDP-OH_PTrfase_TM_dom"/>
</dbReference>
<name>A0A4V3FNV1_9BACT</name>
<evidence type="ECO:0000256" key="9">
    <source>
        <dbReference type="ARBA" id="ARBA00023209"/>
    </source>
</evidence>
<evidence type="ECO:0000256" key="8">
    <source>
        <dbReference type="ARBA" id="ARBA00023136"/>
    </source>
</evidence>
<evidence type="ECO:0000313" key="14">
    <source>
        <dbReference type="EMBL" id="TDV23279.1"/>
    </source>
</evidence>
<dbReference type="PIRSF" id="PIRSF000847">
    <property type="entry name" value="Phos_ph_gly_syn"/>
    <property type="match status" value="1"/>
</dbReference>
<dbReference type="RefSeq" id="WP_134111119.1">
    <property type="nucleotide sequence ID" value="NZ_SOCN01000003.1"/>
</dbReference>
<sequence length="213" mass="24455">MQFLKTLNIPNKLTLLRIILVIPIIILATINTIIFHQSELILNEKLNSPTAVTFFISNILFFLIFIIAMITDYFDGKIARSKNLITPFGKLWDPLADKMITTTALIYLTAISYTPIWSTLLFILRDLIVDGCRGLLIKNNKEVAANYWGKLKTMLMSIAIPIILLFLIIAQPLASIKFDYWIIMILNIPLFIAQFFSLFSGLIYIKSTWKFML</sequence>
<feature type="transmembrane region" description="Helical" evidence="13">
    <location>
        <begin position="180"/>
        <end position="205"/>
    </location>
</feature>
<dbReference type="AlphaFoldDB" id="A0A4V3FNV1"/>
<keyword evidence="6 13" id="KW-1133">Transmembrane helix</keyword>
<dbReference type="PROSITE" id="PS00379">
    <property type="entry name" value="CDP_ALCOHOL_P_TRANSF"/>
    <property type="match status" value="1"/>
</dbReference>
<keyword evidence="5 13" id="KW-0812">Transmembrane</keyword>
<proteinExistence type="inferred from homology"/>
<evidence type="ECO:0000313" key="15">
    <source>
        <dbReference type="Proteomes" id="UP000295757"/>
    </source>
</evidence>
<dbReference type="GO" id="GO:0046474">
    <property type="term" value="P:glycerophospholipid biosynthetic process"/>
    <property type="evidence" value="ECO:0007669"/>
    <property type="project" value="TreeGrafter"/>
</dbReference>
<dbReference type="InterPro" id="IPR050324">
    <property type="entry name" value="CDP-alcohol_PTase-I"/>
</dbReference>
<evidence type="ECO:0000256" key="10">
    <source>
        <dbReference type="ARBA" id="ARBA00023264"/>
    </source>
</evidence>
<dbReference type="GO" id="GO:0016020">
    <property type="term" value="C:membrane"/>
    <property type="evidence" value="ECO:0007669"/>
    <property type="project" value="UniProtKB-SubCell"/>
</dbReference>
<gene>
    <name evidence="14" type="ORF">BCF59_0625</name>
</gene>
<evidence type="ECO:0000256" key="3">
    <source>
        <dbReference type="ARBA" id="ARBA00022516"/>
    </source>
</evidence>
<evidence type="ECO:0000256" key="4">
    <source>
        <dbReference type="ARBA" id="ARBA00022679"/>
    </source>
</evidence>
<evidence type="ECO:0000256" key="11">
    <source>
        <dbReference type="NCBIfam" id="TIGR00560"/>
    </source>
</evidence>
<feature type="transmembrane region" description="Helical" evidence="13">
    <location>
        <begin position="154"/>
        <end position="174"/>
    </location>
</feature>
<evidence type="ECO:0000256" key="13">
    <source>
        <dbReference type="SAM" id="Phobius"/>
    </source>
</evidence>
<dbReference type="EMBL" id="SOCN01000003">
    <property type="protein sequence ID" value="TDV23279.1"/>
    <property type="molecule type" value="Genomic_DNA"/>
</dbReference>
<reference evidence="14 15" key="1">
    <citation type="submission" date="2019-03" db="EMBL/GenBank/DDBJ databases">
        <title>Genomic Encyclopedia of Archaeal and Bacterial Type Strains, Phase II (KMG-II): from individual species to whole genera.</title>
        <authorList>
            <person name="Goeker M."/>
        </authorList>
    </citation>
    <scope>NUCLEOTIDE SEQUENCE [LARGE SCALE GENOMIC DNA]</scope>
    <source>
        <strain evidence="14 15">ATCC 35214</strain>
    </source>
</reference>
<keyword evidence="10" id="KW-1208">Phospholipid metabolism</keyword>
<feature type="transmembrane region" description="Helical" evidence="13">
    <location>
        <begin position="54"/>
        <end position="74"/>
    </location>
</feature>
<comment type="similarity">
    <text evidence="2 12">Belongs to the CDP-alcohol phosphatidyltransferase class-I family.</text>
</comment>
<dbReference type="PANTHER" id="PTHR14269:SF62">
    <property type="entry name" value="CDP-DIACYLGLYCEROL--GLYCEROL-3-PHOSPHATE 3-PHOSPHATIDYLTRANSFERASE 1, CHLOROPLASTIC"/>
    <property type="match status" value="1"/>
</dbReference>
<comment type="caution">
    <text evidence="14">The sequence shown here is derived from an EMBL/GenBank/DDBJ whole genome shotgun (WGS) entry which is preliminary data.</text>
</comment>
<keyword evidence="3" id="KW-0444">Lipid biosynthesis</keyword>
<dbReference type="PANTHER" id="PTHR14269">
    <property type="entry name" value="CDP-DIACYLGLYCEROL--GLYCEROL-3-PHOSPHATE 3-PHOSPHATIDYLTRANSFERASE-RELATED"/>
    <property type="match status" value="1"/>
</dbReference>
<dbReference type="InterPro" id="IPR048254">
    <property type="entry name" value="CDP_ALCOHOL_P_TRANSF_CS"/>
</dbReference>
<evidence type="ECO:0000256" key="12">
    <source>
        <dbReference type="RuleBase" id="RU003750"/>
    </source>
</evidence>
<dbReference type="Proteomes" id="UP000295757">
    <property type="component" value="Unassembled WGS sequence"/>
</dbReference>
<dbReference type="Gene3D" id="1.20.120.1760">
    <property type="match status" value="1"/>
</dbReference>